<accession>A0A1S4EAI2</accession>
<organism evidence="1 2">
    <name type="scientific">Diaphorina citri</name>
    <name type="common">Asian citrus psyllid</name>
    <dbReference type="NCBI Taxonomy" id="121845"/>
    <lineage>
        <taxon>Eukaryota</taxon>
        <taxon>Metazoa</taxon>
        <taxon>Ecdysozoa</taxon>
        <taxon>Arthropoda</taxon>
        <taxon>Hexapoda</taxon>
        <taxon>Insecta</taxon>
        <taxon>Pterygota</taxon>
        <taxon>Neoptera</taxon>
        <taxon>Paraneoptera</taxon>
        <taxon>Hemiptera</taxon>
        <taxon>Sternorrhyncha</taxon>
        <taxon>Psylloidea</taxon>
        <taxon>Psyllidae</taxon>
        <taxon>Diaphorininae</taxon>
        <taxon>Diaphorina</taxon>
    </lineage>
</organism>
<protein>
    <submittedName>
        <fullName evidence="2">Uncharacterized protein LOC108252262</fullName>
    </submittedName>
</protein>
<dbReference type="GeneID" id="108252262"/>
<evidence type="ECO:0000313" key="1">
    <source>
        <dbReference type="Proteomes" id="UP000079169"/>
    </source>
</evidence>
<dbReference type="RefSeq" id="XP_017299123.1">
    <property type="nucleotide sequence ID" value="XM_017443634.1"/>
</dbReference>
<evidence type="ECO:0000313" key="2">
    <source>
        <dbReference type="RefSeq" id="XP_017299123.1"/>
    </source>
</evidence>
<dbReference type="PaxDb" id="121845-A0A1S4EAI2"/>
<name>A0A1S4EAI2_DIACI</name>
<gene>
    <name evidence="2" type="primary">LOC108252262</name>
</gene>
<dbReference type="AlphaFoldDB" id="A0A1S4EAI2"/>
<dbReference type="KEGG" id="dci:108252262"/>
<keyword evidence="1" id="KW-1185">Reference proteome</keyword>
<reference evidence="2" key="1">
    <citation type="submission" date="2025-08" db="UniProtKB">
        <authorList>
            <consortium name="RefSeq"/>
        </authorList>
    </citation>
    <scope>IDENTIFICATION</scope>
</reference>
<proteinExistence type="predicted"/>
<sequence>MVSGLEVQMFNEKEYFPNYYPTEGSPENIRNRGGYVASSQYEIQRENESQPQYSRAETDPRYMGDKIPSRSFQILQAITQPFEDMKIEPNAPFVQGTDSQC</sequence>
<dbReference type="Proteomes" id="UP000079169">
    <property type="component" value="Unplaced"/>
</dbReference>